<accession>A0A9P4VMN2</accession>
<feature type="compositionally biased region" description="Basic and acidic residues" evidence="1">
    <location>
        <begin position="1"/>
        <end position="10"/>
    </location>
</feature>
<feature type="compositionally biased region" description="Basic residues" evidence="1">
    <location>
        <begin position="11"/>
        <end position="26"/>
    </location>
</feature>
<keyword evidence="3" id="KW-1185">Reference proteome</keyword>
<organism evidence="2 3">
    <name type="scientific">Patellaria atrata CBS 101060</name>
    <dbReference type="NCBI Taxonomy" id="1346257"/>
    <lineage>
        <taxon>Eukaryota</taxon>
        <taxon>Fungi</taxon>
        <taxon>Dikarya</taxon>
        <taxon>Ascomycota</taxon>
        <taxon>Pezizomycotina</taxon>
        <taxon>Dothideomycetes</taxon>
        <taxon>Dothideomycetes incertae sedis</taxon>
        <taxon>Patellariales</taxon>
        <taxon>Patellariaceae</taxon>
        <taxon>Patellaria</taxon>
    </lineage>
</organism>
<protein>
    <submittedName>
        <fullName evidence="2">Uncharacterized protein</fullName>
    </submittedName>
</protein>
<dbReference type="EMBL" id="MU006114">
    <property type="protein sequence ID" value="KAF2834837.1"/>
    <property type="molecule type" value="Genomic_DNA"/>
</dbReference>
<comment type="caution">
    <text evidence="2">The sequence shown here is derived from an EMBL/GenBank/DDBJ whole genome shotgun (WGS) entry which is preliminary data.</text>
</comment>
<sequence>MSSNRRDSIKRTHRSIHLNSPHRSHHGSSEYELERVGYADNYPEAYPSGRRSLEGRVALENVYDGSEYYPGKHVQSPLRRDSSASTAVIVPFATAAKKLTSVLVDGLRLLEEAKQEFEEDIQKIKVYVDPKMVDTIWIYKLFPYHGGPGYIRGANEDADVSIGDEGNIPPAKEYETVIRRLKYAFRDVCNASLLQSARRRSTTSITRGDDERRTQKKLKEADKECMELCSRAGKHYSQVEALIKEMDFTLKILDGLNKEESTSEG</sequence>
<proteinExistence type="predicted"/>
<dbReference type="OrthoDB" id="5413280at2759"/>
<feature type="region of interest" description="Disordered" evidence="1">
    <location>
        <begin position="1"/>
        <end position="31"/>
    </location>
</feature>
<name>A0A9P4VMN2_9PEZI</name>
<gene>
    <name evidence="2" type="ORF">M501DRAFT_1061406</name>
</gene>
<dbReference type="Proteomes" id="UP000799429">
    <property type="component" value="Unassembled WGS sequence"/>
</dbReference>
<dbReference type="AlphaFoldDB" id="A0A9P4VMN2"/>
<evidence type="ECO:0000313" key="2">
    <source>
        <dbReference type="EMBL" id="KAF2834837.1"/>
    </source>
</evidence>
<evidence type="ECO:0000313" key="3">
    <source>
        <dbReference type="Proteomes" id="UP000799429"/>
    </source>
</evidence>
<evidence type="ECO:0000256" key="1">
    <source>
        <dbReference type="SAM" id="MobiDB-lite"/>
    </source>
</evidence>
<reference evidence="2" key="1">
    <citation type="journal article" date="2020" name="Stud. Mycol.">
        <title>101 Dothideomycetes genomes: a test case for predicting lifestyles and emergence of pathogens.</title>
        <authorList>
            <person name="Haridas S."/>
            <person name="Albert R."/>
            <person name="Binder M."/>
            <person name="Bloem J."/>
            <person name="Labutti K."/>
            <person name="Salamov A."/>
            <person name="Andreopoulos B."/>
            <person name="Baker S."/>
            <person name="Barry K."/>
            <person name="Bills G."/>
            <person name="Bluhm B."/>
            <person name="Cannon C."/>
            <person name="Castanera R."/>
            <person name="Culley D."/>
            <person name="Daum C."/>
            <person name="Ezra D."/>
            <person name="Gonzalez J."/>
            <person name="Henrissat B."/>
            <person name="Kuo A."/>
            <person name="Liang C."/>
            <person name="Lipzen A."/>
            <person name="Lutzoni F."/>
            <person name="Magnuson J."/>
            <person name="Mondo S."/>
            <person name="Nolan M."/>
            <person name="Ohm R."/>
            <person name="Pangilinan J."/>
            <person name="Park H.-J."/>
            <person name="Ramirez L."/>
            <person name="Alfaro M."/>
            <person name="Sun H."/>
            <person name="Tritt A."/>
            <person name="Yoshinaga Y."/>
            <person name="Zwiers L.-H."/>
            <person name="Turgeon B."/>
            <person name="Goodwin S."/>
            <person name="Spatafora J."/>
            <person name="Crous P."/>
            <person name="Grigoriev I."/>
        </authorList>
    </citation>
    <scope>NUCLEOTIDE SEQUENCE</scope>
    <source>
        <strain evidence="2">CBS 101060</strain>
    </source>
</reference>